<dbReference type="GO" id="GO:0005524">
    <property type="term" value="F:ATP binding"/>
    <property type="evidence" value="ECO:0007669"/>
    <property type="project" value="InterPro"/>
</dbReference>
<dbReference type="GO" id="GO:0005886">
    <property type="term" value="C:plasma membrane"/>
    <property type="evidence" value="ECO:0000318"/>
    <property type="project" value="GO_Central"/>
</dbReference>
<dbReference type="InterPro" id="IPR011009">
    <property type="entry name" value="Kinase-like_dom_sf"/>
</dbReference>
<keyword evidence="2" id="KW-1133">Transmembrane helix</keyword>
<dbReference type="Pfam" id="PF07714">
    <property type="entry name" value="PK_Tyr_Ser-Thr"/>
    <property type="match status" value="1"/>
</dbReference>
<keyword evidence="2" id="KW-0472">Membrane</keyword>
<feature type="domain" description="Protein kinase" evidence="3">
    <location>
        <begin position="129"/>
        <end position="408"/>
    </location>
</feature>
<dbReference type="InterPro" id="IPR050122">
    <property type="entry name" value="RTK"/>
</dbReference>
<dbReference type="Proteomes" id="UP000007110">
    <property type="component" value="Unassembled WGS sequence"/>
</dbReference>
<dbReference type="OMA" id="NLCAHNI"/>
<dbReference type="OrthoDB" id="3256376at2759"/>
<evidence type="ECO:0000313" key="4">
    <source>
        <dbReference type="EnsemblMetazoa" id="XP_030834150"/>
    </source>
</evidence>
<dbReference type="PANTHER" id="PTHR24416:SF600">
    <property type="entry name" value="PDGF- AND VEGF-RECEPTOR RELATED, ISOFORM J"/>
    <property type="match status" value="1"/>
</dbReference>
<sequence>MDVNSPDTPTYIPPKPAERSTLPPPDSDPCSSCPRLLPEWALAVLIVLLLVVAISVGLNVMFVYKKRRLQRDLAIKAHLDMQKSSYTRKSNGNDIAQDRKAVKPPILRTKTIALKKSRIEIPRENIGISVSLRSIGDGQFGHVWKGETRGLTVNDGHVIPVAARELPASLTDDDILDNLVPLWSLKTHENVVQVFGCCLKTEPSYILTEYVPNGTLFTYLRTNGGIARTSVYANIDTLEADHQITVMEQNLFAFDVANGMEYLANKKVIHGNLCAHNILLTGEKRCKVADFGLTTLSNLVTKDGIYEMWMSPERLSDGLCSAEDDVWAYGVLVWEIMTYGRRPYSELGKENLQEMLISGYRLIVPQGCDQTTANLMKSCWQEKEGERPTFEKIKNQLGDKVEEEADYFALGSNMDSYYACVNVIDS</sequence>
<evidence type="ECO:0000256" key="2">
    <source>
        <dbReference type="SAM" id="Phobius"/>
    </source>
</evidence>
<dbReference type="GeneID" id="579430"/>
<dbReference type="GO" id="GO:0043235">
    <property type="term" value="C:receptor complex"/>
    <property type="evidence" value="ECO:0000318"/>
    <property type="project" value="GO_Central"/>
</dbReference>
<accession>A0A7M7NBH9</accession>
<evidence type="ECO:0000259" key="3">
    <source>
        <dbReference type="PROSITE" id="PS50011"/>
    </source>
</evidence>
<dbReference type="SUPFAM" id="SSF56112">
    <property type="entry name" value="Protein kinase-like (PK-like)"/>
    <property type="match status" value="1"/>
</dbReference>
<dbReference type="Gene3D" id="1.10.510.10">
    <property type="entry name" value="Transferase(Phosphotransferase) domain 1"/>
    <property type="match status" value="1"/>
</dbReference>
<dbReference type="AlphaFoldDB" id="A0A7M7NBH9"/>
<dbReference type="CDD" id="cd00192">
    <property type="entry name" value="PTKc"/>
    <property type="match status" value="1"/>
</dbReference>
<reference evidence="5" key="1">
    <citation type="submission" date="2015-02" db="EMBL/GenBank/DDBJ databases">
        <title>Genome sequencing for Strongylocentrotus purpuratus.</title>
        <authorList>
            <person name="Murali S."/>
            <person name="Liu Y."/>
            <person name="Vee V."/>
            <person name="English A."/>
            <person name="Wang M."/>
            <person name="Skinner E."/>
            <person name="Han Y."/>
            <person name="Muzny D.M."/>
            <person name="Worley K.C."/>
            <person name="Gibbs R.A."/>
        </authorList>
    </citation>
    <scope>NUCLEOTIDE SEQUENCE</scope>
</reference>
<dbReference type="PROSITE" id="PS50011">
    <property type="entry name" value="PROTEIN_KINASE_DOM"/>
    <property type="match status" value="1"/>
</dbReference>
<dbReference type="PANTHER" id="PTHR24416">
    <property type="entry name" value="TYROSINE-PROTEIN KINASE RECEPTOR"/>
    <property type="match status" value="1"/>
</dbReference>
<dbReference type="InParanoid" id="A0A7M7NBH9"/>
<keyword evidence="2" id="KW-0812">Transmembrane</keyword>
<reference evidence="4" key="2">
    <citation type="submission" date="2021-01" db="UniProtKB">
        <authorList>
            <consortium name="EnsemblMetazoa"/>
        </authorList>
    </citation>
    <scope>IDENTIFICATION</scope>
</reference>
<dbReference type="GO" id="GO:0004714">
    <property type="term" value="F:transmembrane receptor protein tyrosine kinase activity"/>
    <property type="evidence" value="ECO:0000318"/>
    <property type="project" value="GO_Central"/>
</dbReference>
<proteinExistence type="predicted"/>
<protein>
    <recommendedName>
        <fullName evidence="3">Protein kinase domain-containing protein</fullName>
    </recommendedName>
</protein>
<keyword evidence="5" id="KW-1185">Reference proteome</keyword>
<evidence type="ECO:0000313" key="5">
    <source>
        <dbReference type="Proteomes" id="UP000007110"/>
    </source>
</evidence>
<evidence type="ECO:0000256" key="1">
    <source>
        <dbReference type="SAM" id="MobiDB-lite"/>
    </source>
</evidence>
<dbReference type="KEGG" id="spu:579430"/>
<dbReference type="InterPro" id="IPR000719">
    <property type="entry name" value="Prot_kinase_dom"/>
</dbReference>
<feature type="region of interest" description="Disordered" evidence="1">
    <location>
        <begin position="1"/>
        <end position="29"/>
    </location>
</feature>
<name>A0A7M7NBH9_STRPU</name>
<dbReference type="GO" id="GO:0007169">
    <property type="term" value="P:cell surface receptor protein tyrosine kinase signaling pathway"/>
    <property type="evidence" value="ECO:0000318"/>
    <property type="project" value="GO_Central"/>
</dbReference>
<feature type="transmembrane region" description="Helical" evidence="2">
    <location>
        <begin position="40"/>
        <end position="64"/>
    </location>
</feature>
<dbReference type="RefSeq" id="XP_030834150.1">
    <property type="nucleotide sequence ID" value="XM_030978290.1"/>
</dbReference>
<dbReference type="PRINTS" id="PR00109">
    <property type="entry name" value="TYRKINASE"/>
</dbReference>
<dbReference type="EnsemblMetazoa" id="XM_030978290">
    <property type="protein sequence ID" value="XP_030834150"/>
    <property type="gene ID" value="LOC579430"/>
</dbReference>
<organism evidence="4 5">
    <name type="scientific">Strongylocentrotus purpuratus</name>
    <name type="common">Purple sea urchin</name>
    <dbReference type="NCBI Taxonomy" id="7668"/>
    <lineage>
        <taxon>Eukaryota</taxon>
        <taxon>Metazoa</taxon>
        <taxon>Echinodermata</taxon>
        <taxon>Eleutherozoa</taxon>
        <taxon>Echinozoa</taxon>
        <taxon>Echinoidea</taxon>
        <taxon>Euechinoidea</taxon>
        <taxon>Echinacea</taxon>
        <taxon>Camarodonta</taxon>
        <taxon>Echinidea</taxon>
        <taxon>Strongylocentrotidae</taxon>
        <taxon>Strongylocentrotus</taxon>
    </lineage>
</organism>
<dbReference type="InterPro" id="IPR001245">
    <property type="entry name" value="Ser-Thr/Tyr_kinase_cat_dom"/>
</dbReference>
<dbReference type="FunFam" id="1.10.510.10:FF:000962">
    <property type="entry name" value="Activated met oncogene, putative"/>
    <property type="match status" value="1"/>
</dbReference>